<dbReference type="EMBL" id="GBXM01009641">
    <property type="protein sequence ID" value="JAH98936.1"/>
    <property type="molecule type" value="Transcribed_RNA"/>
</dbReference>
<dbReference type="AlphaFoldDB" id="A0A0E9X913"/>
<reference evidence="2" key="2">
    <citation type="journal article" date="2015" name="Fish Shellfish Immunol.">
        <title>Early steps in the European eel (Anguilla anguilla)-Vibrio vulnificus interaction in the gills: Role of the RtxA13 toxin.</title>
        <authorList>
            <person name="Callol A."/>
            <person name="Pajuelo D."/>
            <person name="Ebbesson L."/>
            <person name="Teles M."/>
            <person name="MacKenzie S."/>
            <person name="Amaro C."/>
        </authorList>
    </citation>
    <scope>NUCLEOTIDE SEQUENCE</scope>
</reference>
<name>A0A0E9X913_ANGAN</name>
<evidence type="ECO:0000313" key="2">
    <source>
        <dbReference type="EMBL" id="JAH98936.1"/>
    </source>
</evidence>
<dbReference type="PANTHER" id="PTHR32193:SF5">
    <property type="entry name" value="RGCC PROTEIN"/>
    <property type="match status" value="1"/>
</dbReference>
<organism evidence="2">
    <name type="scientific">Anguilla anguilla</name>
    <name type="common">European freshwater eel</name>
    <name type="synonym">Muraena anguilla</name>
    <dbReference type="NCBI Taxonomy" id="7936"/>
    <lineage>
        <taxon>Eukaryota</taxon>
        <taxon>Metazoa</taxon>
        <taxon>Chordata</taxon>
        <taxon>Craniata</taxon>
        <taxon>Vertebrata</taxon>
        <taxon>Euteleostomi</taxon>
        <taxon>Actinopterygii</taxon>
        <taxon>Neopterygii</taxon>
        <taxon>Teleostei</taxon>
        <taxon>Anguilliformes</taxon>
        <taxon>Anguillidae</taxon>
        <taxon>Anguilla</taxon>
    </lineage>
</organism>
<dbReference type="Pfam" id="PF15151">
    <property type="entry name" value="RGCC"/>
    <property type="match status" value="1"/>
</dbReference>
<accession>A0A0E9X913</accession>
<sequence>MSSVNFPELETELDDLLQEFHCVVEELREPSLSTPHLYDEHLQQAKRRNDMNDGVSDSGIEDSDYSRDQSLGGSLNTSEEDLDIAGVTATSKAKLGDTGDLQSFIDSLDRELAEM</sequence>
<dbReference type="GO" id="GO:0051726">
    <property type="term" value="P:regulation of cell cycle"/>
    <property type="evidence" value="ECO:0007669"/>
    <property type="project" value="InterPro"/>
</dbReference>
<proteinExistence type="predicted"/>
<feature type="compositionally biased region" description="Basic and acidic residues" evidence="1">
    <location>
        <begin position="37"/>
        <end position="51"/>
    </location>
</feature>
<dbReference type="PANTHER" id="PTHR32193">
    <property type="entry name" value="REGULATOR OF CELL CYCLE RGCC"/>
    <property type="match status" value="1"/>
</dbReference>
<protein>
    <recommendedName>
        <fullName evidence="3">Regulator of cell cycle RGCC-like</fullName>
    </recommendedName>
</protein>
<reference evidence="2" key="1">
    <citation type="submission" date="2014-11" db="EMBL/GenBank/DDBJ databases">
        <authorList>
            <person name="Amaro Gonzalez C."/>
        </authorList>
    </citation>
    <scope>NUCLEOTIDE SEQUENCE</scope>
</reference>
<evidence type="ECO:0008006" key="3">
    <source>
        <dbReference type="Google" id="ProtNLM"/>
    </source>
</evidence>
<evidence type="ECO:0000256" key="1">
    <source>
        <dbReference type="SAM" id="MobiDB-lite"/>
    </source>
</evidence>
<feature type="compositionally biased region" description="Polar residues" evidence="1">
    <location>
        <begin position="68"/>
        <end position="77"/>
    </location>
</feature>
<feature type="region of interest" description="Disordered" evidence="1">
    <location>
        <begin position="31"/>
        <end position="84"/>
    </location>
</feature>
<dbReference type="InterPro" id="IPR029252">
    <property type="entry name" value="RGCC"/>
</dbReference>